<reference evidence="5 6" key="1">
    <citation type="submission" date="2016-10" db="EMBL/GenBank/DDBJ databases">
        <authorList>
            <person name="de Groot N.N."/>
        </authorList>
    </citation>
    <scope>NUCLEOTIDE SEQUENCE [LARGE SCALE GENOMIC DNA]</scope>
    <source>
        <strain evidence="5 6">DSM 20117</strain>
    </source>
</reference>
<protein>
    <submittedName>
        <fullName evidence="5">ABC-type branched-chain amino acid transport system, substrate-binding protein</fullName>
    </submittedName>
</protein>
<dbReference type="PANTHER" id="PTHR47235:SF1">
    <property type="entry name" value="BLR6548 PROTEIN"/>
    <property type="match status" value="1"/>
</dbReference>
<dbReference type="STRING" id="37928.SAMN04489742_2096"/>
<dbReference type="RefSeq" id="WP_074700351.1">
    <property type="nucleotide sequence ID" value="NZ_CP018863.1"/>
</dbReference>
<dbReference type="InterPro" id="IPR028081">
    <property type="entry name" value="Leu-bd"/>
</dbReference>
<accession>A0A1H1CWA0</accession>
<evidence type="ECO:0000256" key="1">
    <source>
        <dbReference type="ARBA" id="ARBA00010062"/>
    </source>
</evidence>
<dbReference type="PROSITE" id="PS51257">
    <property type="entry name" value="PROKAR_LIPOPROTEIN"/>
    <property type="match status" value="1"/>
</dbReference>
<feature type="signal peptide" evidence="3">
    <location>
        <begin position="1"/>
        <end position="29"/>
    </location>
</feature>
<feature type="chain" id="PRO_5010219894" evidence="3">
    <location>
        <begin position="30"/>
        <end position="416"/>
    </location>
</feature>
<evidence type="ECO:0000313" key="5">
    <source>
        <dbReference type="EMBL" id="SDQ67836.1"/>
    </source>
</evidence>
<sequence length="416" mass="43525">MSASRSKRVLAAAVTASLALTLGACSTKAAGDEAGGNTEGVKTGAGISGDTITLGVLGDLTGPFAALTTDHNRGVETYWEEANSDGGVCGQFQVELDIKDHGYNVQNAVSMYSQMTPNVLAYQDFVGGSHTAAILDQAERDNRLVVPSSSTQHLSESDVVMVPALHYDLDMELVAEYLSEEGLIKDGDTVGVIYLEGDYGESGHKGAQAAAETHDLKLKEYMVKASDSDMTAPVNDAVRAGASAILVASIPAHTSSAAAVLESGNQDITLGGSWPSYTPSMLDNTGGEYLQEHFYAGSPSTTYDTSEGQELLAKLQAKFPGEKLTNQASMGYGSAWMVHEVLEAACAAGDLTPEGVIAAKKSMGPLASNGIMPDMDYSTPGGSPTKSLFMFRMDSEVDGGLRNITDGLYTSDVLEN</sequence>
<dbReference type="KEGG" id="acry:AC20117_06920"/>
<gene>
    <name evidence="5" type="ORF">SAMN04489742_2096</name>
</gene>
<comment type="similarity">
    <text evidence="1">Belongs to the leucine-binding protein family.</text>
</comment>
<evidence type="ECO:0000256" key="2">
    <source>
        <dbReference type="ARBA" id="ARBA00022729"/>
    </source>
</evidence>
<proteinExistence type="inferred from homology"/>
<evidence type="ECO:0000256" key="3">
    <source>
        <dbReference type="SAM" id="SignalP"/>
    </source>
</evidence>
<dbReference type="InterPro" id="IPR028082">
    <property type="entry name" value="Peripla_BP_I"/>
</dbReference>
<dbReference type="Proteomes" id="UP000181917">
    <property type="component" value="Unassembled WGS sequence"/>
</dbReference>
<evidence type="ECO:0000259" key="4">
    <source>
        <dbReference type="Pfam" id="PF13458"/>
    </source>
</evidence>
<dbReference type="Gene3D" id="3.40.50.2300">
    <property type="match status" value="2"/>
</dbReference>
<organism evidence="5 6">
    <name type="scientific">Crystallibacter crystallopoietes</name>
    <dbReference type="NCBI Taxonomy" id="37928"/>
    <lineage>
        <taxon>Bacteria</taxon>
        <taxon>Bacillati</taxon>
        <taxon>Actinomycetota</taxon>
        <taxon>Actinomycetes</taxon>
        <taxon>Micrococcales</taxon>
        <taxon>Micrococcaceae</taxon>
        <taxon>Crystallibacter</taxon>
    </lineage>
</organism>
<name>A0A1H1CWA0_9MICC</name>
<dbReference type="EMBL" id="FNKH01000002">
    <property type="protein sequence ID" value="SDQ67836.1"/>
    <property type="molecule type" value="Genomic_DNA"/>
</dbReference>
<dbReference type="Pfam" id="PF13458">
    <property type="entry name" value="Peripla_BP_6"/>
    <property type="match status" value="1"/>
</dbReference>
<dbReference type="PANTHER" id="PTHR47235">
    <property type="entry name" value="BLR6548 PROTEIN"/>
    <property type="match status" value="1"/>
</dbReference>
<evidence type="ECO:0000313" key="6">
    <source>
        <dbReference type="Proteomes" id="UP000181917"/>
    </source>
</evidence>
<dbReference type="SUPFAM" id="SSF53822">
    <property type="entry name" value="Periplasmic binding protein-like I"/>
    <property type="match status" value="1"/>
</dbReference>
<keyword evidence="2 3" id="KW-0732">Signal</keyword>
<dbReference type="AlphaFoldDB" id="A0A1H1CWA0"/>
<keyword evidence="6" id="KW-1185">Reference proteome</keyword>
<feature type="domain" description="Leucine-binding protein" evidence="4">
    <location>
        <begin position="51"/>
        <end position="395"/>
    </location>
</feature>